<organism evidence="1 2">
    <name type="scientific">Brachionus plicatilis</name>
    <name type="common">Marine rotifer</name>
    <name type="synonym">Brachionus muelleri</name>
    <dbReference type="NCBI Taxonomy" id="10195"/>
    <lineage>
        <taxon>Eukaryota</taxon>
        <taxon>Metazoa</taxon>
        <taxon>Spiralia</taxon>
        <taxon>Gnathifera</taxon>
        <taxon>Rotifera</taxon>
        <taxon>Eurotatoria</taxon>
        <taxon>Monogononta</taxon>
        <taxon>Pseudotrocha</taxon>
        <taxon>Ploima</taxon>
        <taxon>Brachionidae</taxon>
        <taxon>Brachionus</taxon>
    </lineage>
</organism>
<dbReference type="Proteomes" id="UP000276133">
    <property type="component" value="Unassembled WGS sequence"/>
</dbReference>
<dbReference type="EMBL" id="REGN01001078">
    <property type="protein sequence ID" value="RNA37175.1"/>
    <property type="molecule type" value="Genomic_DNA"/>
</dbReference>
<evidence type="ECO:0000313" key="2">
    <source>
        <dbReference type="Proteomes" id="UP000276133"/>
    </source>
</evidence>
<keyword evidence="2" id="KW-1185">Reference proteome</keyword>
<name>A0A3M7SNA0_BRAPC</name>
<evidence type="ECO:0000313" key="1">
    <source>
        <dbReference type="EMBL" id="RNA37175.1"/>
    </source>
</evidence>
<protein>
    <submittedName>
        <fullName evidence="1">Uncharacterized protein</fullName>
    </submittedName>
</protein>
<dbReference type="AlphaFoldDB" id="A0A3M7SNA0"/>
<reference evidence="1 2" key="1">
    <citation type="journal article" date="2018" name="Sci. Rep.">
        <title>Genomic signatures of local adaptation to the degree of environmental predictability in rotifers.</title>
        <authorList>
            <person name="Franch-Gras L."/>
            <person name="Hahn C."/>
            <person name="Garcia-Roger E.M."/>
            <person name="Carmona M.J."/>
            <person name="Serra M."/>
            <person name="Gomez A."/>
        </authorList>
    </citation>
    <scope>NUCLEOTIDE SEQUENCE [LARGE SCALE GENOMIC DNA]</scope>
    <source>
        <strain evidence="1">HYR1</strain>
    </source>
</reference>
<gene>
    <name evidence="1" type="ORF">BpHYR1_015075</name>
</gene>
<sequence>MNGEAIWARTMAESIFSLVVVVGLGRVGQQAFVGSLESEQVVIVLGPQLTLEPDEARVGIYVKWKVATDRLVLKQREHNVAVSVV</sequence>
<comment type="caution">
    <text evidence="1">The sequence shown here is derived from an EMBL/GenBank/DDBJ whole genome shotgun (WGS) entry which is preliminary data.</text>
</comment>
<proteinExistence type="predicted"/>
<accession>A0A3M7SNA0</accession>